<comment type="function">
    <text evidence="4">A translational regulator that binds mRNA to regulate translation initiation and/or mRNA stability. Usually binds in the 5'-UTR at or near the Shine-Dalgarno sequence preventing ribosome-binding, thus repressing translation. Its main target seems to be the major flagellin gene, while its function is anatagonized by FliW.</text>
</comment>
<keyword evidence="7" id="KW-1185">Reference proteome</keyword>
<keyword evidence="2 4" id="KW-0810">Translation regulation</keyword>
<dbReference type="SUPFAM" id="SSF117130">
    <property type="entry name" value="CsrA-like"/>
    <property type="match status" value="1"/>
</dbReference>
<accession>A0ABV6YKZ2</accession>
<protein>
    <recommendedName>
        <fullName evidence="4">Translational regulator CsrA</fullName>
    </recommendedName>
</protein>
<dbReference type="PANTHER" id="PTHR34984:SF1">
    <property type="entry name" value="CARBON STORAGE REGULATOR"/>
    <property type="match status" value="1"/>
</dbReference>
<sequence length="91" mass="10270">MLILTRKLGENIRIGDRIKITILDVKGGQVKLGIDAPPHVAVHREEIYERIREENRRASAVSPRTLKEAADSYRTGKKNRRGQKGSASSEY</sequence>
<evidence type="ECO:0000313" key="6">
    <source>
        <dbReference type="EMBL" id="MFC1572844.1"/>
    </source>
</evidence>
<keyword evidence="4" id="KW-0678">Repressor</keyword>
<comment type="caution">
    <text evidence="6">The sequence shown here is derived from an EMBL/GenBank/DDBJ whole genome shotgun (WGS) entry which is preliminary data.</text>
</comment>
<keyword evidence="4" id="KW-1005">Bacterial flagellum biogenesis</keyword>
<gene>
    <name evidence="4 6" type="primary">csrA</name>
    <name evidence="6" type="ORF">ACFL6M_04515</name>
</gene>
<organism evidence="6 7">
    <name type="scientific">Eiseniibacteriota bacterium</name>
    <dbReference type="NCBI Taxonomy" id="2212470"/>
    <lineage>
        <taxon>Bacteria</taxon>
        <taxon>Candidatus Eiseniibacteriota</taxon>
    </lineage>
</organism>
<feature type="region of interest" description="Disordered" evidence="5">
    <location>
        <begin position="55"/>
        <end position="91"/>
    </location>
</feature>
<dbReference type="InterPro" id="IPR036107">
    <property type="entry name" value="CsrA_sf"/>
</dbReference>
<dbReference type="Pfam" id="PF02599">
    <property type="entry name" value="CsrA"/>
    <property type="match status" value="1"/>
</dbReference>
<proteinExistence type="inferred from homology"/>
<evidence type="ECO:0000256" key="5">
    <source>
        <dbReference type="SAM" id="MobiDB-lite"/>
    </source>
</evidence>
<name>A0ABV6YKZ2_UNCEI</name>
<dbReference type="Proteomes" id="UP001593833">
    <property type="component" value="Unassembled WGS sequence"/>
</dbReference>
<keyword evidence="3 4" id="KW-0694">RNA-binding</keyword>
<comment type="subunit">
    <text evidence="4">Homodimer; the beta-strands of each monomer intercalate to form a hydrophobic core, while the alpha-helices form wings that extend away from the core.</text>
</comment>
<dbReference type="NCBIfam" id="NF002469">
    <property type="entry name" value="PRK01712.1"/>
    <property type="match status" value="1"/>
</dbReference>
<reference evidence="6 7" key="1">
    <citation type="submission" date="2024-09" db="EMBL/GenBank/DDBJ databases">
        <authorList>
            <person name="D'Angelo T."/>
        </authorList>
    </citation>
    <scope>NUCLEOTIDE SEQUENCE [LARGE SCALE GENOMIC DNA]</scope>
    <source>
        <strain evidence="6">SAG AM-320-E07</strain>
    </source>
</reference>
<dbReference type="InterPro" id="IPR003751">
    <property type="entry name" value="CsrA"/>
</dbReference>
<dbReference type="Gene3D" id="2.60.40.4380">
    <property type="entry name" value="Translational regulator CsrA"/>
    <property type="match status" value="1"/>
</dbReference>
<comment type="subcellular location">
    <subcellularLocation>
        <location evidence="4">Cytoplasm</location>
    </subcellularLocation>
</comment>
<keyword evidence="1 4" id="KW-0963">Cytoplasm</keyword>
<evidence type="ECO:0000256" key="3">
    <source>
        <dbReference type="ARBA" id="ARBA00022884"/>
    </source>
</evidence>
<dbReference type="PANTHER" id="PTHR34984">
    <property type="entry name" value="CARBON STORAGE REGULATOR"/>
    <property type="match status" value="1"/>
</dbReference>
<evidence type="ECO:0000313" key="7">
    <source>
        <dbReference type="Proteomes" id="UP001593833"/>
    </source>
</evidence>
<dbReference type="EMBL" id="JBHPKH010000043">
    <property type="protein sequence ID" value="MFC1572844.1"/>
    <property type="molecule type" value="Genomic_DNA"/>
</dbReference>
<comment type="similarity">
    <text evidence="4">Belongs to the CsrA/RsmA family.</text>
</comment>
<dbReference type="HAMAP" id="MF_00167">
    <property type="entry name" value="CsrA"/>
    <property type="match status" value="1"/>
</dbReference>
<evidence type="ECO:0000256" key="1">
    <source>
        <dbReference type="ARBA" id="ARBA00022490"/>
    </source>
</evidence>
<dbReference type="NCBIfam" id="TIGR00202">
    <property type="entry name" value="csrA"/>
    <property type="match status" value="1"/>
</dbReference>
<evidence type="ECO:0000256" key="4">
    <source>
        <dbReference type="HAMAP-Rule" id="MF_00167"/>
    </source>
</evidence>
<evidence type="ECO:0000256" key="2">
    <source>
        <dbReference type="ARBA" id="ARBA00022845"/>
    </source>
</evidence>